<dbReference type="KEGG" id="fae:FAES_4382"/>
<dbReference type="InterPro" id="IPR008000">
    <property type="entry name" value="Rham/fucose_mutarotase"/>
</dbReference>
<dbReference type="SUPFAM" id="SSF54909">
    <property type="entry name" value="Dimeric alpha+beta barrel"/>
    <property type="match status" value="1"/>
</dbReference>
<dbReference type="GO" id="GO:0016857">
    <property type="term" value="F:racemase and epimerase activity, acting on carbohydrates and derivatives"/>
    <property type="evidence" value="ECO:0007669"/>
    <property type="project" value="InterPro"/>
</dbReference>
<proteinExistence type="predicted"/>
<gene>
    <name evidence="1" type="ORF">FAES_4382</name>
</gene>
<reference evidence="1 2" key="1">
    <citation type="journal article" date="2012" name="J. Bacteriol.">
        <title>Genome Sequence of Fibrella aestuarina BUZ 2T, a Filamentous Marine Bacterium.</title>
        <authorList>
            <person name="Filippini M."/>
            <person name="Qi W."/>
            <person name="Blom J."/>
            <person name="Goesmann A."/>
            <person name="Smits T.H."/>
            <person name="Bagheri H.C."/>
        </authorList>
    </citation>
    <scope>NUCLEOTIDE SEQUENCE [LARGE SCALE GENOMIC DNA]</scope>
    <source>
        <strain evidence="2">BUZ 2T</strain>
    </source>
</reference>
<protein>
    <recommendedName>
        <fullName evidence="3">L-rhamnose mutarotase</fullName>
    </recommendedName>
</protein>
<dbReference type="eggNOG" id="COG3254">
    <property type="taxonomic scope" value="Bacteria"/>
</dbReference>
<name>I0KE28_9BACT</name>
<dbReference type="Pfam" id="PF05336">
    <property type="entry name" value="rhaM"/>
    <property type="match status" value="1"/>
</dbReference>
<dbReference type="OrthoDB" id="1430580at2"/>
<accession>I0KE28</accession>
<dbReference type="Gene3D" id="3.30.70.100">
    <property type="match status" value="1"/>
</dbReference>
<keyword evidence="2" id="KW-1185">Reference proteome</keyword>
<sequence>MRHCLALDLKNDPDLIAEYERYHEAVWPDILQSLRDAGIVDMEIYRVENRLFLIIEGDETFSLERKGQMDAANPRVQEWEKLMWGYQDALPTAAPGQKWVPAKLVFKL</sequence>
<dbReference type="InterPro" id="IPR052996">
    <property type="entry name" value="Carb_Metab_Mutarotase"/>
</dbReference>
<dbReference type="STRING" id="1166018.FAES_4382"/>
<dbReference type="PANTHER" id="PTHR43239:SF1">
    <property type="entry name" value="UPF0734 PROTEIN DDB_G0273871_DDB_G0273177"/>
    <property type="match status" value="1"/>
</dbReference>
<dbReference type="HOGENOM" id="CLU_100689_4_0_10"/>
<dbReference type="Proteomes" id="UP000011058">
    <property type="component" value="Chromosome"/>
</dbReference>
<dbReference type="RefSeq" id="WP_015333480.1">
    <property type="nucleotide sequence ID" value="NC_020054.1"/>
</dbReference>
<evidence type="ECO:0008006" key="3">
    <source>
        <dbReference type="Google" id="ProtNLM"/>
    </source>
</evidence>
<dbReference type="AlphaFoldDB" id="I0KE28"/>
<dbReference type="EMBL" id="HE796683">
    <property type="protein sequence ID" value="CCH02381.1"/>
    <property type="molecule type" value="Genomic_DNA"/>
</dbReference>
<organism evidence="1 2">
    <name type="scientific">Fibrella aestuarina BUZ 2</name>
    <dbReference type="NCBI Taxonomy" id="1166018"/>
    <lineage>
        <taxon>Bacteria</taxon>
        <taxon>Pseudomonadati</taxon>
        <taxon>Bacteroidota</taxon>
        <taxon>Cytophagia</taxon>
        <taxon>Cytophagales</taxon>
        <taxon>Spirosomataceae</taxon>
        <taxon>Fibrella</taxon>
    </lineage>
</organism>
<dbReference type="PATRIC" id="fig|1166018.3.peg.1343"/>
<dbReference type="PANTHER" id="PTHR43239">
    <property type="entry name" value="UPF0734 PROTEIN DDB_G0273871/DDB_G0273177"/>
    <property type="match status" value="1"/>
</dbReference>
<evidence type="ECO:0000313" key="1">
    <source>
        <dbReference type="EMBL" id="CCH02381.1"/>
    </source>
</evidence>
<evidence type="ECO:0000313" key="2">
    <source>
        <dbReference type="Proteomes" id="UP000011058"/>
    </source>
</evidence>
<dbReference type="InterPro" id="IPR011008">
    <property type="entry name" value="Dimeric_a/b-barrel"/>
</dbReference>